<evidence type="ECO:0000256" key="1">
    <source>
        <dbReference type="ARBA" id="ARBA00008429"/>
    </source>
</evidence>
<dbReference type="InterPro" id="IPR050058">
    <property type="entry name" value="Ala-tRNA_ligase"/>
</dbReference>
<reference evidence="17" key="1">
    <citation type="journal article" date="2010" name="BMC Genomics">
        <title>Combination of measures distinguishes pre-miRNAs from other stem-loops in the genome of the newly sequenced Anopheles darlingi.</title>
        <authorList>
            <person name="Mendes N.D."/>
            <person name="Freitas A.T."/>
            <person name="Vasconcelos A.T."/>
            <person name="Sagot M.F."/>
        </authorList>
    </citation>
    <scope>NUCLEOTIDE SEQUENCE</scope>
</reference>
<feature type="binding site" evidence="15">
    <location>
        <position position="612"/>
    </location>
    <ligand>
        <name>Zn(2+)</name>
        <dbReference type="ChEBI" id="CHEBI:29105"/>
    </ligand>
</feature>
<dbReference type="InterPro" id="IPR012947">
    <property type="entry name" value="tRNA_SAD"/>
</dbReference>
<dbReference type="GO" id="GO:0006419">
    <property type="term" value="P:alanyl-tRNA aminoacylation"/>
    <property type="evidence" value="ECO:0007669"/>
    <property type="project" value="InterPro"/>
</dbReference>
<dbReference type="SMART" id="SM00863">
    <property type="entry name" value="tRNA_SAD"/>
    <property type="match status" value="1"/>
</dbReference>
<evidence type="ECO:0000256" key="2">
    <source>
        <dbReference type="ARBA" id="ARBA00013168"/>
    </source>
</evidence>
<accession>W5JD49</accession>
<dbReference type="InterPro" id="IPR002318">
    <property type="entry name" value="Ala-tRNA-lgiase_IIc"/>
</dbReference>
<dbReference type="InterPro" id="IPR009000">
    <property type="entry name" value="Transl_B-barrel_sf"/>
</dbReference>
<dbReference type="FunFam" id="3.30.980.10:FF:000004">
    <property type="entry name" value="Alanine--tRNA ligase, cytoplasmic"/>
    <property type="match status" value="1"/>
</dbReference>
<reference evidence="17" key="3">
    <citation type="journal article" date="2013" name="Nucleic Acids Res.">
        <title>The genome of Anopheles darlingi, the main neotropical malaria vector.</title>
        <authorList>
            <person name="Marinotti O."/>
            <person name="Cerqueira G.C."/>
            <person name="de Almeida L.G."/>
            <person name="Ferro M.I."/>
            <person name="Loreto E.L."/>
            <person name="Zaha A."/>
            <person name="Teixeira S.M."/>
            <person name="Wespiser A.R."/>
            <person name="Almeida E Silva A."/>
            <person name="Schlindwein A.D."/>
            <person name="Pacheco A.C."/>
            <person name="Silva A.L."/>
            <person name="Graveley B.R."/>
            <person name="Walenz B.P."/>
            <person name="Lima Bde A."/>
            <person name="Ribeiro C.A."/>
            <person name="Nunes-Silva C.G."/>
            <person name="de Carvalho C.R."/>
            <person name="Soares C.M."/>
            <person name="de Menezes C.B."/>
            <person name="Matiolli C."/>
            <person name="Caffrey D."/>
            <person name="Araujo D.A."/>
            <person name="de Oliveira D.M."/>
            <person name="Golenbock D."/>
            <person name="Grisard E.C."/>
            <person name="Fantinatti-Garboggini F."/>
            <person name="de Carvalho F.M."/>
            <person name="Barcellos F.G."/>
            <person name="Prosdocimi F."/>
            <person name="May G."/>
            <person name="Azevedo Junior G.M."/>
            <person name="Guimaraes G.M."/>
            <person name="Goldman G.H."/>
            <person name="Padilha I.Q."/>
            <person name="Batista Jda S."/>
            <person name="Ferro J.A."/>
            <person name="Ribeiro J.M."/>
            <person name="Fietto J.L."/>
            <person name="Dabbas K.M."/>
            <person name="Cerdeira L."/>
            <person name="Agnez-Lima L.F."/>
            <person name="Brocchi M."/>
            <person name="de Carvalho M.O."/>
            <person name="Teixeira Mde M."/>
            <person name="Diniz Maia Mde M."/>
            <person name="Goldman M.H."/>
            <person name="Cruz Schneider M.P."/>
            <person name="Felipe M.S."/>
            <person name="Hungria M."/>
            <person name="Nicolas M.F."/>
            <person name="Pereira M."/>
            <person name="Montes M.A."/>
            <person name="Cantao M.E."/>
            <person name="Vincentz M."/>
            <person name="Rafael M.S."/>
            <person name="Silverman N."/>
            <person name="Stoco P.H."/>
            <person name="Souza R.C."/>
            <person name="Vicentini R."/>
            <person name="Gazzinelli R.T."/>
            <person name="Neves Rde O."/>
            <person name="Silva R."/>
            <person name="Astolfi-Filho S."/>
            <person name="Maciel T.E."/>
            <person name="Urmenyi T.P."/>
            <person name="Tadei W.P."/>
            <person name="Camargo E.P."/>
            <person name="de Vasconcelos A.T."/>
        </authorList>
    </citation>
    <scope>NUCLEOTIDE SEQUENCE</scope>
</reference>
<reference evidence="17" key="2">
    <citation type="submission" date="2010-05" db="EMBL/GenBank/DDBJ databases">
        <authorList>
            <person name="Almeida L.G."/>
            <person name="Nicolas M.F."/>
            <person name="Souza R.C."/>
            <person name="Vasconcelos A.T.R."/>
        </authorList>
    </citation>
    <scope>NUCLEOTIDE SEQUENCE</scope>
</reference>
<keyword evidence="6 15" id="KW-0479">Metal-binding</keyword>
<dbReference type="SUPFAM" id="SSF50447">
    <property type="entry name" value="Translation proteins"/>
    <property type="match status" value="1"/>
</dbReference>
<dbReference type="PANTHER" id="PTHR11777">
    <property type="entry name" value="ALANYL-TRNA SYNTHETASE"/>
    <property type="match status" value="1"/>
</dbReference>
<evidence type="ECO:0000256" key="6">
    <source>
        <dbReference type="ARBA" id="ARBA00022723"/>
    </source>
</evidence>
<dbReference type="STRING" id="43151.W5JD49"/>
<evidence type="ECO:0000256" key="14">
    <source>
        <dbReference type="ARBA" id="ARBA00048300"/>
    </source>
</evidence>
<keyword evidence="7 15" id="KW-0547">Nucleotide-binding</keyword>
<dbReference type="CDD" id="cd00673">
    <property type="entry name" value="AlaRS_core"/>
    <property type="match status" value="1"/>
</dbReference>
<dbReference type="Pfam" id="PF01411">
    <property type="entry name" value="tRNA-synt_2c"/>
    <property type="match status" value="1"/>
</dbReference>
<dbReference type="GO" id="GO:0002161">
    <property type="term" value="F:aminoacyl-tRNA deacylase activity"/>
    <property type="evidence" value="ECO:0007669"/>
    <property type="project" value="TreeGrafter"/>
</dbReference>
<dbReference type="NCBIfam" id="TIGR00344">
    <property type="entry name" value="alaS"/>
    <property type="match status" value="1"/>
</dbReference>
<sequence length="980" mass="109085">MVAASTMDTSLTASQIRKIFLDFFAEKKHLYVHSSSVIPLDDPTLLFANAGMNQFKPIFLGTVDPSSEMARWVRTANTQKCIRAGGKHNDLDDVGKDVYHHTFFEMLGNWSFGDYFKREICTWAWELLTERLRLPKDRLYVTYFGGHPESGLEPDLECRSIWIELGIPEAHVLPGSMKDNFWEMGETGPCGPCSELHFDRIGGGRSVPELVNQDDPDVLEIWNLVFIQYNREQDGSLKLLPKKHIDCGMGFERLVSVIQDKRSNYDTDVFVPLFDAIRAGTGAPPYGGRVGAEDTDGVDMAYRVLADHARTITIALADGGFPDNTGRGYVLRRILRRAVRYATEKLNAKPGFFASLVDTVVELLGDTFPEVRKDPQHIKNVIGEEEQQFLKTLTRGRNLLNRTIAKLGDSKVIPGDVAWRLYDTYGFPVDLTQLMAEEKEMSIDMEGYERAKHESYLISQGKEKSKTATIDLDVHAISELQAKQLAPTDDSTKYRYRAESTDPQAQYVFEGCRGRIVALRFGGAFVEEVTAGQECGVILDKTNFYAESGGQIYDQGYLVKVGDESSEFNVSLVYNRGGYVLHIGVVEGTLRVGDEVDCHLDTVRRQLTMKNHSATHALNHSLLKVLGQDTDQRGSLVVPEKLRFDFTNKAAMTIEQVGEAERLTREVVRKNVQVFAKETNLAVAKSIRGLRSVFDEVYPDPVRVISFGVPVEQLAADPTSDAGVLNSVEFCGGTHLHQSGHMVDFVITSEEAIAKGIRRIVALTGPEALKALQKTESLEQEVRQLREKIEASGTVTTGAKEFVRRIVELTEDVSQAVIPYVKKDELRTVLKNLKKTLDDRERAAKAAVSVEVIVRAKELSEANRDAPVLVHRLEAFSNTKALDSALKEVRKINPEQSALFVSVDEDAGKIFCLASVPKGAVEKGTEGERVDLARGPTDGWQGRRKTGIGTSFRWQLAEGRRNSRACSQLCQHQAGLNAQG</sequence>
<dbReference type="GO" id="GO:0000049">
    <property type="term" value="F:tRNA binding"/>
    <property type="evidence" value="ECO:0007669"/>
    <property type="project" value="UniProtKB-KW"/>
</dbReference>
<comment type="domain">
    <text evidence="15">Consists of three domains; the N-terminal catalytic domain, the editing domain and the C-terminal C-Ala domain. The editing domain removes incorrectly charged amino acids, while the C-Ala domain, along with tRNA(Ala), serves as a bridge to cooperatively bring together the editing and aminoacylation centers thus stimulating deacylation of misacylated tRNAs.</text>
</comment>
<keyword evidence="11 15" id="KW-0648">Protein biosynthesis</keyword>
<dbReference type="FunFam" id="3.30.930.10:FF:000011">
    <property type="entry name" value="Alanine--tRNA ligase, cytoplasmic"/>
    <property type="match status" value="1"/>
</dbReference>
<dbReference type="VEuPathDB" id="VectorBase:ADAC007062"/>
<gene>
    <name evidence="17" type="ORF">AND_007062</name>
</gene>
<organism evidence="17">
    <name type="scientific">Anopheles darlingi</name>
    <name type="common">Mosquito</name>
    <dbReference type="NCBI Taxonomy" id="43151"/>
    <lineage>
        <taxon>Eukaryota</taxon>
        <taxon>Metazoa</taxon>
        <taxon>Ecdysozoa</taxon>
        <taxon>Arthropoda</taxon>
        <taxon>Hexapoda</taxon>
        <taxon>Insecta</taxon>
        <taxon>Pterygota</taxon>
        <taxon>Neoptera</taxon>
        <taxon>Endopterygota</taxon>
        <taxon>Diptera</taxon>
        <taxon>Nematocera</taxon>
        <taxon>Culicoidea</taxon>
        <taxon>Culicidae</taxon>
        <taxon>Anophelinae</taxon>
        <taxon>Anopheles</taxon>
    </lineage>
</organism>
<protein>
    <recommendedName>
        <fullName evidence="3">Alanine--tRNA ligase</fullName>
        <ecNumber evidence="2">6.1.1.7</ecNumber>
    </recommendedName>
    <alternativeName>
        <fullName evidence="13">Alanyl-tRNA synthetase</fullName>
    </alternativeName>
</protein>
<keyword evidence="10 15" id="KW-0694">RNA-binding</keyword>
<dbReference type="PANTHER" id="PTHR11777:SF9">
    <property type="entry name" value="ALANINE--TRNA LIGASE, CYTOPLASMIC"/>
    <property type="match status" value="1"/>
</dbReference>
<dbReference type="HOGENOM" id="CLU_004485_5_0_1"/>
<dbReference type="PROSITE" id="PS50860">
    <property type="entry name" value="AA_TRNA_LIGASE_II_ALA"/>
    <property type="match status" value="1"/>
</dbReference>
<dbReference type="EC" id="6.1.1.7" evidence="2"/>
<dbReference type="AlphaFoldDB" id="W5JD49"/>
<dbReference type="Gene3D" id="3.30.930.10">
    <property type="entry name" value="Bira Bifunctional Protein, Domain 2"/>
    <property type="match status" value="1"/>
</dbReference>
<comment type="cofactor">
    <cofactor evidence="15">
        <name>Zn(2+)</name>
        <dbReference type="ChEBI" id="CHEBI:29105"/>
    </cofactor>
    <text evidence="15">Binds 1 zinc ion per subunit.</text>
</comment>
<dbReference type="EMBL" id="ADMH02001728">
    <property type="protein sequence ID" value="ETN61283.1"/>
    <property type="molecule type" value="Genomic_DNA"/>
</dbReference>
<dbReference type="Pfam" id="PF07973">
    <property type="entry name" value="tRNA_SAD"/>
    <property type="match status" value="1"/>
</dbReference>
<dbReference type="InParanoid" id="W5JD49"/>
<dbReference type="VEuPathDB" id="VectorBase:ADAR2_009124"/>
<evidence type="ECO:0000256" key="3">
    <source>
        <dbReference type="ARBA" id="ARBA00017959"/>
    </source>
</evidence>
<keyword evidence="4 15" id="KW-0820">tRNA-binding</keyword>
<dbReference type="InterPro" id="IPR045864">
    <property type="entry name" value="aa-tRNA-synth_II/BPL/LPL"/>
</dbReference>
<evidence type="ECO:0000256" key="13">
    <source>
        <dbReference type="ARBA" id="ARBA00032577"/>
    </source>
</evidence>
<dbReference type="InterPro" id="IPR023033">
    <property type="entry name" value="Ala_tRNA_ligase_euk/bac"/>
</dbReference>
<dbReference type="HAMAP" id="MF_00036_B">
    <property type="entry name" value="Ala_tRNA_synth_B"/>
    <property type="match status" value="1"/>
</dbReference>
<evidence type="ECO:0000256" key="8">
    <source>
        <dbReference type="ARBA" id="ARBA00022833"/>
    </source>
</evidence>
<dbReference type="SUPFAM" id="SSF101353">
    <property type="entry name" value="Putative anticodon-binding domain of alanyl-tRNA synthetase (AlaRS)"/>
    <property type="match status" value="1"/>
</dbReference>
<evidence type="ECO:0000256" key="11">
    <source>
        <dbReference type="ARBA" id="ARBA00022917"/>
    </source>
</evidence>
<dbReference type="OMA" id="NKKDNFW"/>
<keyword evidence="8 15" id="KW-0862">Zinc</keyword>
<keyword evidence="9 15" id="KW-0067">ATP-binding</keyword>
<evidence type="ECO:0000256" key="7">
    <source>
        <dbReference type="ARBA" id="ARBA00022741"/>
    </source>
</evidence>
<dbReference type="GO" id="GO:0005739">
    <property type="term" value="C:mitochondrion"/>
    <property type="evidence" value="ECO:0007669"/>
    <property type="project" value="TreeGrafter"/>
</dbReference>
<evidence type="ECO:0000259" key="16">
    <source>
        <dbReference type="PROSITE" id="PS50860"/>
    </source>
</evidence>
<evidence type="ECO:0000256" key="12">
    <source>
        <dbReference type="ARBA" id="ARBA00023146"/>
    </source>
</evidence>
<dbReference type="FunFam" id="2.40.30.130:FF:000009">
    <property type="entry name" value="Alanine--tRNA ligase, mitochondrial"/>
    <property type="match status" value="1"/>
</dbReference>
<feature type="binding site" evidence="15">
    <location>
        <position position="731"/>
    </location>
    <ligand>
        <name>Zn(2+)</name>
        <dbReference type="ChEBI" id="CHEBI:29105"/>
    </ligand>
</feature>
<comment type="similarity">
    <text evidence="1">Belongs to the class-II aminoacyl-tRNA synthetase family. Alax-L subfamily.</text>
</comment>
<dbReference type="SUPFAM" id="SSF55681">
    <property type="entry name" value="Class II aaRS and biotin synthetases"/>
    <property type="match status" value="1"/>
</dbReference>
<dbReference type="InterPro" id="IPR018162">
    <property type="entry name" value="Ala-tRNA-ligase_IIc_anticod-bd"/>
</dbReference>
<dbReference type="Gene3D" id="2.40.30.130">
    <property type="match status" value="1"/>
</dbReference>
<dbReference type="GO" id="GO:0008270">
    <property type="term" value="F:zinc ion binding"/>
    <property type="evidence" value="ECO:0007669"/>
    <property type="project" value="UniProtKB-UniRule"/>
</dbReference>
<evidence type="ECO:0000256" key="5">
    <source>
        <dbReference type="ARBA" id="ARBA00022598"/>
    </source>
</evidence>
<dbReference type="InterPro" id="IPR018164">
    <property type="entry name" value="Ala-tRNA-synth_IIc_N"/>
</dbReference>
<comment type="catalytic activity">
    <reaction evidence="14 15">
        <text>tRNA(Ala) + L-alanine + ATP = L-alanyl-tRNA(Ala) + AMP + diphosphate</text>
        <dbReference type="Rhea" id="RHEA:12540"/>
        <dbReference type="Rhea" id="RHEA-COMP:9657"/>
        <dbReference type="Rhea" id="RHEA-COMP:9923"/>
        <dbReference type="ChEBI" id="CHEBI:30616"/>
        <dbReference type="ChEBI" id="CHEBI:33019"/>
        <dbReference type="ChEBI" id="CHEBI:57972"/>
        <dbReference type="ChEBI" id="CHEBI:78442"/>
        <dbReference type="ChEBI" id="CHEBI:78497"/>
        <dbReference type="ChEBI" id="CHEBI:456215"/>
        <dbReference type="EC" id="6.1.1.7"/>
    </reaction>
</comment>
<proteinExistence type="inferred from homology"/>
<evidence type="ECO:0000313" key="17">
    <source>
        <dbReference type="EMBL" id="ETN61283.1"/>
    </source>
</evidence>
<comment type="subunit">
    <text evidence="15">Monomer.</text>
</comment>
<feature type="binding site" evidence="15">
    <location>
        <position position="616"/>
    </location>
    <ligand>
        <name>Zn(2+)</name>
        <dbReference type="ChEBI" id="CHEBI:29105"/>
    </ligand>
</feature>
<dbReference type="InterPro" id="IPR018165">
    <property type="entry name" value="Ala-tRNA-synth_IIc_core"/>
</dbReference>
<evidence type="ECO:0000256" key="4">
    <source>
        <dbReference type="ARBA" id="ARBA00022555"/>
    </source>
</evidence>
<dbReference type="SUPFAM" id="SSF55186">
    <property type="entry name" value="ThrRS/AlaRS common domain"/>
    <property type="match status" value="1"/>
</dbReference>
<evidence type="ECO:0000256" key="15">
    <source>
        <dbReference type="HAMAP-Rule" id="MF_03133"/>
    </source>
</evidence>
<dbReference type="eggNOG" id="KOG0188">
    <property type="taxonomic scope" value="Eukaryota"/>
</dbReference>
<feature type="domain" description="Alanyl-transfer RNA synthetases family profile" evidence="16">
    <location>
        <begin position="11"/>
        <end position="774"/>
    </location>
</feature>
<evidence type="ECO:0000256" key="9">
    <source>
        <dbReference type="ARBA" id="ARBA00022840"/>
    </source>
</evidence>
<dbReference type="InterPro" id="IPR018163">
    <property type="entry name" value="Thr/Ala-tRNA-synth_IIc_edit"/>
</dbReference>
<dbReference type="PRINTS" id="PR00980">
    <property type="entry name" value="TRNASYNTHALA"/>
</dbReference>
<comment type="function">
    <text evidence="15">Catalyzes the attachment of alanine to tRNA(Ala) in a two-step reaction: alanine is first activated by ATP to form Ala-AMP and then transferred to the acceptor end of tRNA(Ala). Also edits incorrectly charged tRNA(Ala) via its editing domain.</text>
</comment>
<dbReference type="Gene3D" id="3.30.980.10">
    <property type="entry name" value="Threonyl-trna Synthetase, Chain A, domain 2"/>
    <property type="match status" value="1"/>
</dbReference>
<dbReference type="FunCoup" id="W5JD49">
    <property type="interactions" value="1751"/>
</dbReference>
<feature type="binding site" evidence="15">
    <location>
        <position position="735"/>
    </location>
    <ligand>
        <name>Zn(2+)</name>
        <dbReference type="ChEBI" id="CHEBI:29105"/>
    </ligand>
</feature>
<dbReference type="GO" id="GO:0004813">
    <property type="term" value="F:alanine-tRNA ligase activity"/>
    <property type="evidence" value="ECO:0007669"/>
    <property type="project" value="UniProtKB-UniRule"/>
</dbReference>
<name>W5JD49_ANODA</name>
<dbReference type="GO" id="GO:0005524">
    <property type="term" value="F:ATP binding"/>
    <property type="evidence" value="ECO:0007669"/>
    <property type="project" value="UniProtKB-UniRule"/>
</dbReference>
<keyword evidence="5 15" id="KW-0436">Ligase</keyword>
<keyword evidence="12 15" id="KW-0030">Aminoacyl-tRNA synthetase</keyword>
<evidence type="ECO:0000256" key="10">
    <source>
        <dbReference type="ARBA" id="ARBA00022884"/>
    </source>
</evidence>
<comment type="caution">
    <text evidence="17">The sequence shown here is derived from an EMBL/GenBank/DDBJ whole genome shotgun (WGS) entry which is preliminary data.</text>
</comment>